<keyword evidence="13" id="KW-1185">Reference proteome</keyword>
<proteinExistence type="predicted"/>
<protein>
    <submittedName>
        <fullName evidence="12">Cation:proton antiporter</fullName>
    </submittedName>
</protein>
<evidence type="ECO:0000256" key="5">
    <source>
        <dbReference type="ARBA" id="ARBA00022989"/>
    </source>
</evidence>
<evidence type="ECO:0000256" key="1">
    <source>
        <dbReference type="ARBA" id="ARBA00004651"/>
    </source>
</evidence>
<comment type="subcellular location">
    <subcellularLocation>
        <location evidence="1">Cell membrane</location>
        <topology evidence="1">Multi-pass membrane protein</topology>
    </subcellularLocation>
</comment>
<dbReference type="SMART" id="SM00100">
    <property type="entry name" value="cNMP"/>
    <property type="match status" value="1"/>
</dbReference>
<evidence type="ECO:0000256" key="4">
    <source>
        <dbReference type="ARBA" id="ARBA00022692"/>
    </source>
</evidence>
<dbReference type="SUPFAM" id="SSF51206">
    <property type="entry name" value="cAMP-binding domain-like"/>
    <property type="match status" value="1"/>
</dbReference>
<name>A0ABY4AMG9_9BURK</name>
<evidence type="ECO:0000313" key="13">
    <source>
        <dbReference type="Proteomes" id="UP000831607"/>
    </source>
</evidence>
<dbReference type="Gene3D" id="2.60.120.10">
    <property type="entry name" value="Jelly Rolls"/>
    <property type="match status" value="1"/>
</dbReference>
<gene>
    <name evidence="12" type="ORF">DHf2319_01270</name>
</gene>
<feature type="transmembrane region" description="Helical" evidence="10">
    <location>
        <begin position="387"/>
        <end position="408"/>
    </location>
</feature>
<dbReference type="CDD" id="cd00038">
    <property type="entry name" value="CAP_ED"/>
    <property type="match status" value="1"/>
</dbReference>
<feature type="transmembrane region" description="Helical" evidence="10">
    <location>
        <begin position="126"/>
        <end position="147"/>
    </location>
</feature>
<feature type="transmembrane region" description="Helical" evidence="10">
    <location>
        <begin position="252"/>
        <end position="271"/>
    </location>
</feature>
<feature type="domain" description="Cyclic nucleotide-binding" evidence="11">
    <location>
        <begin position="704"/>
        <end position="802"/>
    </location>
</feature>
<keyword evidence="7" id="KW-0406">Ion transport</keyword>
<dbReference type="InterPro" id="IPR018422">
    <property type="entry name" value="Cation/H_exchanger_CPA1"/>
</dbReference>
<keyword evidence="2" id="KW-0813">Transport</keyword>
<keyword evidence="5 10" id="KW-1133">Transmembrane helix</keyword>
<dbReference type="InterPro" id="IPR006153">
    <property type="entry name" value="Cation/H_exchanger_TM"/>
</dbReference>
<evidence type="ECO:0000256" key="7">
    <source>
        <dbReference type="ARBA" id="ARBA00023065"/>
    </source>
</evidence>
<reference evidence="12 13" key="1">
    <citation type="submission" date="2020-11" db="EMBL/GenBank/DDBJ databases">
        <title>Algicoccus daihaiensis sp.nov., isolated from Daihai Lake in Inner Mongolia.</title>
        <authorList>
            <person name="Kai J."/>
        </authorList>
    </citation>
    <scope>NUCLEOTIDE SEQUENCE [LARGE SCALE GENOMIC DNA]</scope>
    <source>
        <strain evidence="13">f23</strain>
    </source>
</reference>
<evidence type="ECO:0000259" key="11">
    <source>
        <dbReference type="PROSITE" id="PS50042"/>
    </source>
</evidence>
<dbReference type="EMBL" id="CP063982">
    <property type="protein sequence ID" value="UOD50600.1"/>
    <property type="molecule type" value="Genomic_DNA"/>
</dbReference>
<dbReference type="InterPro" id="IPR014710">
    <property type="entry name" value="RmlC-like_jellyroll"/>
</dbReference>
<dbReference type="Proteomes" id="UP000831607">
    <property type="component" value="Chromosome"/>
</dbReference>
<accession>A0ABY4AMG9</accession>
<dbReference type="InterPro" id="IPR018490">
    <property type="entry name" value="cNMP-bd_dom_sf"/>
</dbReference>
<keyword evidence="4 10" id="KW-0812">Transmembrane</keyword>
<feature type="transmembrane region" description="Helical" evidence="10">
    <location>
        <begin position="319"/>
        <end position="344"/>
    </location>
</feature>
<evidence type="ECO:0000256" key="3">
    <source>
        <dbReference type="ARBA" id="ARBA00022475"/>
    </source>
</evidence>
<dbReference type="PANTHER" id="PTHR10110">
    <property type="entry name" value="SODIUM/HYDROGEN EXCHANGER"/>
    <property type="match status" value="1"/>
</dbReference>
<keyword evidence="6" id="KW-0915">Sodium</keyword>
<feature type="transmembrane region" description="Helical" evidence="10">
    <location>
        <begin position="196"/>
        <end position="217"/>
    </location>
</feature>
<dbReference type="PROSITE" id="PS50042">
    <property type="entry name" value="CNMP_BINDING_3"/>
    <property type="match status" value="1"/>
</dbReference>
<dbReference type="Pfam" id="PF00999">
    <property type="entry name" value="Na_H_Exchanger"/>
    <property type="match status" value="1"/>
</dbReference>
<evidence type="ECO:0000313" key="12">
    <source>
        <dbReference type="EMBL" id="UOD50600.1"/>
    </source>
</evidence>
<dbReference type="PANTHER" id="PTHR10110:SF86">
    <property type="entry name" value="SODIUM_HYDROGEN EXCHANGER 7"/>
    <property type="match status" value="1"/>
</dbReference>
<feature type="transmembrane region" description="Helical" evidence="10">
    <location>
        <begin position="99"/>
        <end position="120"/>
    </location>
</feature>
<feature type="transmembrane region" description="Helical" evidence="10">
    <location>
        <begin position="229"/>
        <end position="246"/>
    </location>
</feature>
<keyword evidence="3" id="KW-1003">Cell membrane</keyword>
<evidence type="ECO:0000256" key="10">
    <source>
        <dbReference type="SAM" id="Phobius"/>
    </source>
</evidence>
<organism evidence="12 13">
    <name type="scientific">Orrella daihaiensis</name>
    <dbReference type="NCBI Taxonomy" id="2782176"/>
    <lineage>
        <taxon>Bacteria</taxon>
        <taxon>Pseudomonadati</taxon>
        <taxon>Pseudomonadota</taxon>
        <taxon>Betaproteobacteria</taxon>
        <taxon>Burkholderiales</taxon>
        <taxon>Alcaligenaceae</taxon>
        <taxon>Orrella</taxon>
    </lineage>
</organism>
<evidence type="ECO:0000256" key="8">
    <source>
        <dbReference type="ARBA" id="ARBA00023136"/>
    </source>
</evidence>
<dbReference type="InterPro" id="IPR000595">
    <property type="entry name" value="cNMP-bd_dom"/>
</dbReference>
<evidence type="ECO:0000256" key="9">
    <source>
        <dbReference type="ARBA" id="ARBA00023201"/>
    </source>
</evidence>
<sequence length="842" mass="92158">MAINMLIFGLAGLLVLVCFLSPLASALRIPATLLLSVVGALLGYLIHVHDWAPAWLADSLVTLQAFEIPSETILVVFLPVLLFETALNTNVRGLFNDIAPILLLAVVAVFICTAFVGWGVSFVSSYSLAACLLLGAIIATTDPAAVVSIFKEVGAPKRLTTIVEGESLLNDAAAIALYSVMLGVASHSVAAPWGTGSVLVSFMELMIGGAISGYLIGRLACAALPLLRGWPTAEISLTVATAYIAYIIPEHYFGWSGVVSTVVAGLVVSSVGRTRMTPTTAYALAQSWRQFGFWASSLIFLFAAMMIPRLLANATWHDLLVVLVTMLAALAARAVTVYGLLPGLTAMVGTRVDNRYKAVICWGGLRGALSLALALSVTEHDLLSDDISNFVAIGATGFVLSTLVINGLTLRPLINFLELNKLTPLERALRNQAVVITVNDLQAETKRIAVDEQISRQARAKIDDVFDASITSVTDTQIGQFDEQERVRLGLSMVANRQSELILVGLGEQGFDRRTAERLLSVSERMEDDVKARGMAGFEKSIERSLQYPKTFKLVLRLHQAFGLQGLLGKELGQRFVELVGWRWVTRRLIAFANSQIRPMLGDSAADTIQAALRDRLSRVEENMQALRLQYPNFAEWLEQSYLGRLARTLERSRYRKMLEESIINPEVYDDLLEQLEDRWSFLDQVPPIDVELAPEELAHRVPLLADLPEQTLRKLTRKLKTRLTLPNQLIQGPNKPNPSLYFVASGAVSVLLPDATHIELGSGEFFGELYLLNQDATEFEVRSLGYTKLLELTAKDFKSMLANDDGLREAIEAVAKQRLRAIEVGRAELLNLTGAQADSGQ</sequence>
<keyword evidence="9" id="KW-0739">Sodium transport</keyword>
<evidence type="ECO:0000256" key="2">
    <source>
        <dbReference type="ARBA" id="ARBA00022448"/>
    </source>
</evidence>
<evidence type="ECO:0000256" key="6">
    <source>
        <dbReference type="ARBA" id="ARBA00023053"/>
    </source>
</evidence>
<feature type="transmembrane region" description="Helical" evidence="10">
    <location>
        <begin position="68"/>
        <end position="87"/>
    </location>
</feature>
<dbReference type="Gene3D" id="6.10.140.1330">
    <property type="match status" value="1"/>
</dbReference>
<feature type="transmembrane region" description="Helical" evidence="10">
    <location>
        <begin position="291"/>
        <end position="307"/>
    </location>
</feature>
<dbReference type="Pfam" id="PF00027">
    <property type="entry name" value="cNMP_binding"/>
    <property type="match status" value="1"/>
</dbReference>
<keyword evidence="8 10" id="KW-0472">Membrane</keyword>